<organism evidence="1">
    <name type="scientific">Phaeocystis antarctica</name>
    <dbReference type="NCBI Taxonomy" id="33657"/>
    <lineage>
        <taxon>Eukaryota</taxon>
        <taxon>Haptista</taxon>
        <taxon>Haptophyta</taxon>
        <taxon>Prymnesiophyceae</taxon>
        <taxon>Phaeocystales</taxon>
        <taxon>Phaeocystaceae</taxon>
        <taxon>Phaeocystis</taxon>
    </lineage>
</organism>
<evidence type="ECO:0000313" key="1">
    <source>
        <dbReference type="EMBL" id="CAD8482343.1"/>
    </source>
</evidence>
<protein>
    <recommendedName>
        <fullName evidence="2">PDZ domain-containing protein</fullName>
    </recommendedName>
</protein>
<proteinExistence type="predicted"/>
<accession>A0A7S0EFZ0</accession>
<evidence type="ECO:0008006" key="2">
    <source>
        <dbReference type="Google" id="ProtNLM"/>
    </source>
</evidence>
<dbReference type="AlphaFoldDB" id="A0A7S0EFZ0"/>
<gene>
    <name evidence="1" type="ORF">PANT1444_LOCUS7507</name>
</gene>
<name>A0A7S0EFZ0_9EUKA</name>
<reference evidence="1" key="1">
    <citation type="submission" date="2021-01" db="EMBL/GenBank/DDBJ databases">
        <authorList>
            <person name="Corre E."/>
            <person name="Pelletier E."/>
            <person name="Niang G."/>
            <person name="Scheremetjew M."/>
            <person name="Finn R."/>
            <person name="Kale V."/>
            <person name="Holt S."/>
            <person name="Cochrane G."/>
            <person name="Meng A."/>
            <person name="Brown T."/>
            <person name="Cohen L."/>
        </authorList>
    </citation>
    <scope>NUCLEOTIDE SEQUENCE</scope>
    <source>
        <strain evidence="1">CCMP1374</strain>
    </source>
</reference>
<sequence>MVVPMVTALGNQNGMPASPLVLGPPHPCKKKGAQGFRQQPDPLQQNFATGSPTVSYAYTAPTMDGTLTEADFDRAVYMADAEQGDPLAALLSEGRKVLDLAIDVEGRMNDMRKVLKNNCYTAIGCLLNPLCTLCTLCQIMQNTNPMSCDGEGEGVEKLRVQADAHHLTITDTAVVYTRDAHVGVTIKNYVAYDQYGHRYPAVSQSESHVPAATLHVPLQHAELEVCAKREIQPASLNVSVYADKCCDNSPDALVIVLRVGEGVRLVVACVEVGPASNAAAFVEEFARLKKNAPVPSPELAAAYNAWFGQRLARSGTMAGAAPRANQTMDRGGVPGQAGAETVAFVRSVGPLPPNLGILKSTMAPNQMLHFVVPKTGSINCIRHGPYVGQLNADDRILSINNVRVPAGNNALTQQYLDQAQAASPPQGGGFMQVSTGMPHFQPSHMLTVGPMPPGATSTIQFAADRMPPTILQPDAAAAASGLLKGDIVMQAVVDGVTHNTNGMTGQQLLGLTQAAQATVLTVLQTHRMPSGQMSELPWVPFDALRR</sequence>
<dbReference type="EMBL" id="HBEP01013277">
    <property type="protein sequence ID" value="CAD8482343.1"/>
    <property type="molecule type" value="Transcribed_RNA"/>
</dbReference>